<reference evidence="8" key="1">
    <citation type="journal article" date="2013" name="Nature">
        <title>Pan genome of the phytoplankton Emiliania underpins its global distribution.</title>
        <authorList>
            <person name="Read B.A."/>
            <person name="Kegel J."/>
            <person name="Klute M.J."/>
            <person name="Kuo A."/>
            <person name="Lefebvre S.C."/>
            <person name="Maumus F."/>
            <person name="Mayer C."/>
            <person name="Miller J."/>
            <person name="Monier A."/>
            <person name="Salamov A."/>
            <person name="Young J."/>
            <person name="Aguilar M."/>
            <person name="Claverie J.M."/>
            <person name="Frickenhaus S."/>
            <person name="Gonzalez K."/>
            <person name="Herman E.K."/>
            <person name="Lin Y.C."/>
            <person name="Napier J."/>
            <person name="Ogata H."/>
            <person name="Sarno A.F."/>
            <person name="Shmutz J."/>
            <person name="Schroeder D."/>
            <person name="de Vargas C."/>
            <person name="Verret F."/>
            <person name="von Dassow P."/>
            <person name="Valentin K."/>
            <person name="Van de Peer Y."/>
            <person name="Wheeler G."/>
            <person name="Dacks J.B."/>
            <person name="Delwiche C.F."/>
            <person name="Dyhrman S.T."/>
            <person name="Glockner G."/>
            <person name="John U."/>
            <person name="Richards T."/>
            <person name="Worden A.Z."/>
            <person name="Zhang X."/>
            <person name="Grigoriev I.V."/>
            <person name="Allen A.E."/>
            <person name="Bidle K."/>
            <person name="Borodovsky M."/>
            <person name="Bowler C."/>
            <person name="Brownlee C."/>
            <person name="Cock J.M."/>
            <person name="Elias M."/>
            <person name="Gladyshev V.N."/>
            <person name="Groth M."/>
            <person name="Guda C."/>
            <person name="Hadaegh A."/>
            <person name="Iglesias-Rodriguez M.D."/>
            <person name="Jenkins J."/>
            <person name="Jones B.M."/>
            <person name="Lawson T."/>
            <person name="Leese F."/>
            <person name="Lindquist E."/>
            <person name="Lobanov A."/>
            <person name="Lomsadze A."/>
            <person name="Malik S.B."/>
            <person name="Marsh M.E."/>
            <person name="Mackinder L."/>
            <person name="Mock T."/>
            <person name="Mueller-Roeber B."/>
            <person name="Pagarete A."/>
            <person name="Parker M."/>
            <person name="Probert I."/>
            <person name="Quesneville H."/>
            <person name="Raines C."/>
            <person name="Rensing S.A."/>
            <person name="Riano-Pachon D.M."/>
            <person name="Richier S."/>
            <person name="Rokitta S."/>
            <person name="Shiraiwa Y."/>
            <person name="Soanes D.M."/>
            <person name="van der Giezen M."/>
            <person name="Wahlund T.M."/>
            <person name="Williams B."/>
            <person name="Wilson W."/>
            <person name="Wolfe G."/>
            <person name="Wurch L.L."/>
        </authorList>
    </citation>
    <scope>NUCLEOTIDE SEQUENCE</scope>
</reference>
<evidence type="ECO:0000256" key="4">
    <source>
        <dbReference type="HAMAP-Rule" id="MF_03004"/>
    </source>
</evidence>
<dbReference type="Pfam" id="PF09440">
    <property type="entry name" value="eIF3_N"/>
    <property type="match status" value="1"/>
</dbReference>
<dbReference type="AlphaFoldDB" id="A0A0D3KF39"/>
<comment type="subcellular location">
    <subcellularLocation>
        <location evidence="4 5">Cytoplasm</location>
    </subcellularLocation>
</comment>
<dbReference type="InterPro" id="IPR019010">
    <property type="entry name" value="eIF3e_N"/>
</dbReference>
<comment type="function">
    <text evidence="4">Component of the eukaryotic translation initiation factor 3 (eIF-3) complex, which is involved in protein synthesis of a specialized repertoire of mRNAs and, together with other initiation factors, stimulates binding of mRNA and methionyl-tRNAi to the 40S ribosome. The eIF-3 complex specifically targets and initiates translation of a subset of mRNAs involved in cell proliferation.</text>
</comment>
<sequence>MASTDLTATVGKYLDRHMLLPLLDFLGSKKIFPDSELDAARLQVLEKTNMVDFAMEIYTKLNQGEVPAEMRAKRDEVMTALTALQLEVGPLYQIVSDGPLVANLRAERCFTPAFLLEQHSVTAEHVAALGKYAKFTYDCGNYGAAASMLSCFRLLTSSADEAFSAQWGKLACDILNGAWDAALEELGALKEAIEARSGSTPAARRSVVSDLLLSEKYLNAIQTTCPPLFVAPPPPPSPPSPCRHAVKELVRVIGMERPTYSDPVTSFLDDLYGSANFESAQERLAACAATLDSDFFLCNAEGDFVKYARLHLFEGYCRIHERIDLGSLAQKLGTRRPRSAHTSSRMERIAAEKWIVKMVSDAQLNAKIDSKSSHVILGAQPPDVYQQVIERTKGLSFRSYVLAQNLQQREQQAARAAKVELQEAAAAAAQ</sequence>
<evidence type="ECO:0000259" key="6">
    <source>
        <dbReference type="PROSITE" id="PS50250"/>
    </source>
</evidence>
<dbReference type="SMART" id="SM00088">
    <property type="entry name" value="PINT"/>
    <property type="match status" value="1"/>
</dbReference>
<dbReference type="SMART" id="SM01186">
    <property type="entry name" value="eIF3_N"/>
    <property type="match status" value="1"/>
</dbReference>
<dbReference type="eggNOG" id="KOG2758">
    <property type="taxonomic scope" value="Eukaryota"/>
</dbReference>
<evidence type="ECO:0000256" key="2">
    <source>
        <dbReference type="ARBA" id="ARBA00022540"/>
    </source>
</evidence>
<dbReference type="STRING" id="2903.R1FLY7"/>
<dbReference type="SUPFAM" id="SSF46785">
    <property type="entry name" value="Winged helix' DNA-binding domain"/>
    <property type="match status" value="1"/>
</dbReference>
<dbReference type="PaxDb" id="2903-EOD34374"/>
<comment type="subunit">
    <text evidence="4 5">Component of the eukaryotic translation initiation factor 3 (eIF-3) complex.</text>
</comment>
<evidence type="ECO:0000256" key="3">
    <source>
        <dbReference type="ARBA" id="ARBA00022917"/>
    </source>
</evidence>
<keyword evidence="3 4" id="KW-0648">Protein biosynthesis</keyword>
<dbReference type="GeneID" id="17279645"/>
<evidence type="ECO:0000313" key="8">
    <source>
        <dbReference type="Proteomes" id="UP000013827"/>
    </source>
</evidence>
<dbReference type="GO" id="GO:0071540">
    <property type="term" value="C:eukaryotic translation initiation factor 3 complex, eIF3e"/>
    <property type="evidence" value="ECO:0007669"/>
    <property type="project" value="UniProtKB-UniRule"/>
</dbReference>
<dbReference type="GO" id="GO:0016282">
    <property type="term" value="C:eukaryotic 43S preinitiation complex"/>
    <property type="evidence" value="ECO:0007669"/>
    <property type="project" value="UniProtKB-UniRule"/>
</dbReference>
<dbReference type="EnsemblProtists" id="EOD34374">
    <property type="protein sequence ID" value="EOD34374"/>
    <property type="gene ID" value="EMIHUDRAFT_426559"/>
</dbReference>
<dbReference type="HOGENOM" id="CLU_031132_0_0_1"/>
<dbReference type="Pfam" id="PF01399">
    <property type="entry name" value="PCI"/>
    <property type="match status" value="1"/>
</dbReference>
<dbReference type="InterPro" id="IPR016650">
    <property type="entry name" value="eIF3e"/>
</dbReference>
<dbReference type="GO" id="GO:0001732">
    <property type="term" value="P:formation of cytoplasmic translation initiation complex"/>
    <property type="evidence" value="ECO:0007669"/>
    <property type="project" value="UniProtKB-UniRule"/>
</dbReference>
<feature type="domain" description="PCI" evidence="6">
    <location>
        <begin position="181"/>
        <end position="382"/>
    </location>
</feature>
<protein>
    <recommendedName>
        <fullName evidence="4 5">Eukaryotic translation initiation factor 3 subunit E</fullName>
        <shortName evidence="4">eIF3e</shortName>
    </recommendedName>
    <alternativeName>
        <fullName evidence="4">Eukaryotic translation initiation factor 3 subunit 6</fullName>
    </alternativeName>
</protein>
<keyword evidence="8" id="KW-1185">Reference proteome</keyword>
<dbReference type="KEGG" id="ehx:EMIHUDRAFT_426559"/>
<dbReference type="InterPro" id="IPR000717">
    <property type="entry name" value="PCI_dom"/>
</dbReference>
<dbReference type="GO" id="GO:0033290">
    <property type="term" value="C:eukaryotic 48S preinitiation complex"/>
    <property type="evidence" value="ECO:0007669"/>
    <property type="project" value="UniProtKB-UniRule"/>
</dbReference>
<reference evidence="7" key="2">
    <citation type="submission" date="2024-10" db="UniProtKB">
        <authorList>
            <consortium name="EnsemblProtists"/>
        </authorList>
    </citation>
    <scope>IDENTIFICATION</scope>
</reference>
<dbReference type="PIRSF" id="PIRSF016255">
    <property type="entry name" value="eIF3e_su6"/>
    <property type="match status" value="1"/>
</dbReference>
<dbReference type="GO" id="GO:0003743">
    <property type="term" value="F:translation initiation factor activity"/>
    <property type="evidence" value="ECO:0007669"/>
    <property type="project" value="UniProtKB-UniRule"/>
</dbReference>
<organism evidence="7 8">
    <name type="scientific">Emiliania huxleyi (strain CCMP1516)</name>
    <dbReference type="NCBI Taxonomy" id="280463"/>
    <lineage>
        <taxon>Eukaryota</taxon>
        <taxon>Haptista</taxon>
        <taxon>Haptophyta</taxon>
        <taxon>Prymnesiophyceae</taxon>
        <taxon>Isochrysidales</taxon>
        <taxon>Noelaerhabdaceae</taxon>
        <taxon>Emiliania</taxon>
    </lineage>
</organism>
<dbReference type="HAMAP" id="MF_03004">
    <property type="entry name" value="eIF3e"/>
    <property type="match status" value="1"/>
</dbReference>
<dbReference type="Proteomes" id="UP000013827">
    <property type="component" value="Unassembled WGS sequence"/>
</dbReference>
<dbReference type="CDD" id="cd21378">
    <property type="entry name" value="eIF3E"/>
    <property type="match status" value="1"/>
</dbReference>
<evidence type="ECO:0000313" key="7">
    <source>
        <dbReference type="EnsemblProtists" id="EOD34374"/>
    </source>
</evidence>
<dbReference type="Pfam" id="PF21357">
    <property type="entry name" value="EIF3E_C"/>
    <property type="match status" value="1"/>
</dbReference>
<evidence type="ECO:0000256" key="1">
    <source>
        <dbReference type="ARBA" id="ARBA00022490"/>
    </source>
</evidence>
<dbReference type="PROSITE" id="PS50250">
    <property type="entry name" value="PCI"/>
    <property type="match status" value="1"/>
</dbReference>
<dbReference type="PANTHER" id="PTHR10317">
    <property type="entry name" value="EUKARYOTIC TRANSLATION INITIATION FACTOR 3 SUBUNIT E"/>
    <property type="match status" value="1"/>
</dbReference>
<dbReference type="RefSeq" id="XP_005786803.1">
    <property type="nucleotide sequence ID" value="XM_005786746.1"/>
</dbReference>
<comment type="similarity">
    <text evidence="4 5">Belongs to the eIF-3 subunit E family.</text>
</comment>
<accession>A0A0D3KF39</accession>
<dbReference type="InterPro" id="IPR036390">
    <property type="entry name" value="WH_DNA-bd_sf"/>
</dbReference>
<keyword evidence="1 4" id="KW-0963">Cytoplasm</keyword>
<name>A0A0D3KF39_EMIH1</name>
<keyword evidence="2 4" id="KW-0396">Initiation factor</keyword>
<evidence type="ECO:0000256" key="5">
    <source>
        <dbReference type="PIRNR" id="PIRNR016255"/>
    </source>
</evidence>
<proteinExistence type="inferred from homology"/>